<keyword evidence="1" id="KW-1133">Transmembrane helix</keyword>
<keyword evidence="3" id="KW-1185">Reference proteome</keyword>
<accession>A0ABR3TJ13</accession>
<dbReference type="Proteomes" id="UP001521184">
    <property type="component" value="Unassembled WGS sequence"/>
</dbReference>
<comment type="caution">
    <text evidence="2">The sequence shown here is derived from an EMBL/GenBank/DDBJ whole genome shotgun (WGS) entry which is preliminary data.</text>
</comment>
<keyword evidence="1" id="KW-0472">Membrane</keyword>
<evidence type="ECO:0000313" key="3">
    <source>
        <dbReference type="Proteomes" id="UP001521184"/>
    </source>
</evidence>
<protein>
    <submittedName>
        <fullName evidence="2">Uncharacterized protein</fullName>
    </submittedName>
</protein>
<feature type="transmembrane region" description="Helical" evidence="1">
    <location>
        <begin position="89"/>
        <end position="110"/>
    </location>
</feature>
<sequence length="127" mass="14040">MQQFSGLSPVLMASLGSFFLILASLAAVLLWGVSLWNGTVVELFAAVLRGHFEDGTPLRTRYTGMFLVDFPVSLLVAFFFYGTNGSDPGYQLFLIDAYSTLQSAFVWLYVESARMESKPFLIANDSC</sequence>
<name>A0ABR3TJ13_9PEZI</name>
<proteinExistence type="predicted"/>
<dbReference type="EMBL" id="JAKEKT020000064">
    <property type="protein sequence ID" value="KAL1639409.1"/>
    <property type="molecule type" value="Genomic_DNA"/>
</dbReference>
<evidence type="ECO:0000256" key="1">
    <source>
        <dbReference type="SAM" id="Phobius"/>
    </source>
</evidence>
<gene>
    <name evidence="2" type="ORF">SLS58_007990</name>
</gene>
<evidence type="ECO:0000313" key="2">
    <source>
        <dbReference type="EMBL" id="KAL1639409.1"/>
    </source>
</evidence>
<feature type="transmembrane region" description="Helical" evidence="1">
    <location>
        <begin position="7"/>
        <end position="29"/>
    </location>
</feature>
<feature type="transmembrane region" description="Helical" evidence="1">
    <location>
        <begin position="64"/>
        <end position="83"/>
    </location>
</feature>
<keyword evidence="1" id="KW-0812">Transmembrane</keyword>
<reference evidence="2 3" key="1">
    <citation type="journal article" date="2023" name="Plant Dis.">
        <title>First Report of Diplodia intermedia Causing Canker and Dieback Diseases on Apple Trees in Canada.</title>
        <authorList>
            <person name="Ellouze W."/>
            <person name="Ilyukhin E."/>
            <person name="Sulman M."/>
            <person name="Ali S."/>
        </authorList>
    </citation>
    <scope>NUCLEOTIDE SEQUENCE [LARGE SCALE GENOMIC DNA]</scope>
    <source>
        <strain evidence="2 3">M45-28</strain>
    </source>
</reference>
<organism evidence="2 3">
    <name type="scientific">Diplodia intermedia</name>
    <dbReference type="NCBI Taxonomy" id="856260"/>
    <lineage>
        <taxon>Eukaryota</taxon>
        <taxon>Fungi</taxon>
        <taxon>Dikarya</taxon>
        <taxon>Ascomycota</taxon>
        <taxon>Pezizomycotina</taxon>
        <taxon>Dothideomycetes</taxon>
        <taxon>Dothideomycetes incertae sedis</taxon>
        <taxon>Botryosphaeriales</taxon>
        <taxon>Botryosphaeriaceae</taxon>
        <taxon>Diplodia</taxon>
    </lineage>
</organism>